<keyword evidence="1" id="KW-0812">Transmembrane</keyword>
<dbReference type="AlphaFoldDB" id="A0A383EFC4"/>
<feature type="non-terminal residue" evidence="2">
    <location>
        <position position="66"/>
    </location>
</feature>
<evidence type="ECO:0000313" key="2">
    <source>
        <dbReference type="EMBL" id="SVE55339.1"/>
    </source>
</evidence>
<proteinExistence type="predicted"/>
<evidence type="ECO:0008006" key="3">
    <source>
        <dbReference type="Google" id="ProtNLM"/>
    </source>
</evidence>
<dbReference type="EMBL" id="UINC01225322">
    <property type="protein sequence ID" value="SVE55339.1"/>
    <property type="molecule type" value="Genomic_DNA"/>
</dbReference>
<sequence length="66" mass="7210">MLLMALSLIFPIAMVLAMVSDVRSFEIPDSLSLLLLIAYPLVALSAGFSWQQILWAFSLSGLVLIV</sequence>
<name>A0A383EFC4_9ZZZZ</name>
<protein>
    <recommendedName>
        <fullName evidence="3">Prepilin type IV endopeptidase peptidase domain-containing protein</fullName>
    </recommendedName>
</protein>
<feature type="transmembrane region" description="Helical" evidence="1">
    <location>
        <begin position="34"/>
        <end position="65"/>
    </location>
</feature>
<keyword evidence="1" id="KW-0472">Membrane</keyword>
<keyword evidence="1" id="KW-1133">Transmembrane helix</keyword>
<gene>
    <name evidence="2" type="ORF">METZ01_LOCUS508193</name>
</gene>
<accession>A0A383EFC4</accession>
<evidence type="ECO:0000256" key="1">
    <source>
        <dbReference type="SAM" id="Phobius"/>
    </source>
</evidence>
<organism evidence="2">
    <name type="scientific">marine metagenome</name>
    <dbReference type="NCBI Taxonomy" id="408172"/>
    <lineage>
        <taxon>unclassified sequences</taxon>
        <taxon>metagenomes</taxon>
        <taxon>ecological metagenomes</taxon>
    </lineage>
</organism>
<reference evidence="2" key="1">
    <citation type="submission" date="2018-05" db="EMBL/GenBank/DDBJ databases">
        <authorList>
            <person name="Lanie J.A."/>
            <person name="Ng W.-L."/>
            <person name="Kazmierczak K.M."/>
            <person name="Andrzejewski T.M."/>
            <person name="Davidsen T.M."/>
            <person name="Wayne K.J."/>
            <person name="Tettelin H."/>
            <person name="Glass J.I."/>
            <person name="Rusch D."/>
            <person name="Podicherti R."/>
            <person name="Tsui H.-C.T."/>
            <person name="Winkler M.E."/>
        </authorList>
    </citation>
    <scope>NUCLEOTIDE SEQUENCE</scope>
</reference>